<dbReference type="Pfam" id="PF13707">
    <property type="entry name" value="RloB"/>
    <property type="match status" value="1"/>
</dbReference>
<dbReference type="EMBL" id="JH719942">
    <property type="protein sequence ID" value="EJF53504.1"/>
    <property type="molecule type" value="Genomic_DNA"/>
</dbReference>
<dbReference type="InterPro" id="IPR025591">
    <property type="entry name" value="RloB"/>
</dbReference>
<evidence type="ECO:0000313" key="1">
    <source>
        <dbReference type="EMBL" id="EJF53504.1"/>
    </source>
</evidence>
<name>J0P127_9BACT</name>
<reference evidence="2" key="1">
    <citation type="journal article" date="2012" name="Stand. Genomic Sci.">
        <title>Permanent draft genome sequence of the gliding predator Saprospira grandis strain Sa g1 (= HR1).</title>
        <authorList>
            <person name="Mavromatis K."/>
            <person name="Chertkov O."/>
            <person name="Lapidus A."/>
            <person name="Nolan M."/>
            <person name="Lucas S."/>
            <person name="Tice H."/>
            <person name="Del Rio T.G."/>
            <person name="Cheng J.F."/>
            <person name="Han C."/>
            <person name="Tapia R."/>
            <person name="Bruce D."/>
            <person name="Goodwin L.A."/>
            <person name="Pitluck S."/>
            <person name="Huntemann M."/>
            <person name="Liolios K."/>
            <person name="Pagani I."/>
            <person name="Ivanova N."/>
            <person name="Mikhailova N."/>
            <person name="Pati A."/>
            <person name="Chen A."/>
            <person name="Palaniappan K."/>
            <person name="Land M."/>
            <person name="Brambilla E.M."/>
            <person name="Rohde M."/>
            <person name="Spring S."/>
            <person name="Goker M."/>
            <person name="Detter J.C."/>
            <person name="Bristow J."/>
            <person name="Eisen J.A."/>
            <person name="Markowitz V."/>
            <person name="Hugenholtz P."/>
            <person name="Kyrpides N.C."/>
            <person name="Klenk H.P."/>
            <person name="Woyke T."/>
        </authorList>
    </citation>
    <scope>NUCLEOTIDE SEQUENCE [LARGE SCALE GENOMIC DNA]</scope>
    <source>
        <strain evidence="2">DSM 2844</strain>
    </source>
</reference>
<gene>
    <name evidence="1" type="ORF">SapgrDRAFT_1801</name>
</gene>
<evidence type="ECO:0008006" key="3">
    <source>
        <dbReference type="Google" id="ProtNLM"/>
    </source>
</evidence>
<dbReference type="RefSeq" id="WP_002659186.1">
    <property type="nucleotide sequence ID" value="NZ_JH719942.1"/>
</dbReference>
<accession>J0P127</accession>
<protein>
    <recommendedName>
        <fullName evidence="3">RloB-like protein</fullName>
    </recommendedName>
</protein>
<evidence type="ECO:0000313" key="2">
    <source>
        <dbReference type="Proteomes" id="UP000005113"/>
    </source>
</evidence>
<organism evidence="1 2">
    <name type="scientific">Saprospira grandis DSM 2844</name>
    <dbReference type="NCBI Taxonomy" id="694433"/>
    <lineage>
        <taxon>Bacteria</taxon>
        <taxon>Pseudomonadati</taxon>
        <taxon>Bacteroidota</taxon>
        <taxon>Saprospiria</taxon>
        <taxon>Saprospirales</taxon>
        <taxon>Saprospiraceae</taxon>
        <taxon>Saprospira</taxon>
    </lineage>
</organism>
<dbReference type="AlphaFoldDB" id="J0P127"/>
<proteinExistence type="predicted"/>
<dbReference type="HOGENOM" id="CLU_106226_0_0_10"/>
<dbReference type="Proteomes" id="UP000005113">
    <property type="component" value="Unassembled WGS sequence"/>
</dbReference>
<dbReference type="OrthoDB" id="9796523at2"/>
<sequence length="159" mass="18376">MKLKKQITYSKKEAYRDATLFIIICEGQKTEPAYFSYFDRLTSRLKVLPLFNEEGKSAPKHLVGLATTAYQRYANTGPISIWIVIDVDRWKAQIPKLQKDCKEKNWKLSISNPCFEVWLNAHSEKPTLPNNIANCKDWKPHVARAFAGEGLILKKIPYF</sequence>